<comment type="caution">
    <text evidence="4">The sequence shown here is derived from an EMBL/GenBank/DDBJ whole genome shotgun (WGS) entry which is preliminary data.</text>
</comment>
<dbReference type="SUPFAM" id="SSF51182">
    <property type="entry name" value="RmlC-like cupins"/>
    <property type="match status" value="1"/>
</dbReference>
<evidence type="ECO:0000259" key="3">
    <source>
        <dbReference type="Pfam" id="PF02678"/>
    </source>
</evidence>
<dbReference type="EMBL" id="SKFG01000014">
    <property type="protein sequence ID" value="TCZ76095.1"/>
    <property type="molecule type" value="Genomic_DNA"/>
</dbReference>
<feature type="domain" description="Pirin N-terminal" evidence="3">
    <location>
        <begin position="56"/>
        <end position="118"/>
    </location>
</feature>
<gene>
    <name evidence="4" type="ORF">E0485_14725</name>
</gene>
<dbReference type="Proteomes" id="UP000295418">
    <property type="component" value="Unassembled WGS sequence"/>
</dbReference>
<evidence type="ECO:0000313" key="4">
    <source>
        <dbReference type="EMBL" id="TCZ76095.1"/>
    </source>
</evidence>
<dbReference type="RefSeq" id="WP_132418821.1">
    <property type="nucleotide sequence ID" value="NZ_SKFG01000014.1"/>
</dbReference>
<dbReference type="Gene3D" id="2.60.120.10">
    <property type="entry name" value="Jelly Rolls"/>
    <property type="match status" value="1"/>
</dbReference>
<evidence type="ECO:0000256" key="2">
    <source>
        <dbReference type="RuleBase" id="RU003457"/>
    </source>
</evidence>
<dbReference type="Pfam" id="PF02678">
    <property type="entry name" value="Pirin"/>
    <property type="match status" value="1"/>
</dbReference>
<organism evidence="4 5">
    <name type="scientific">Paenibacillus albiflavus</name>
    <dbReference type="NCBI Taxonomy" id="2545760"/>
    <lineage>
        <taxon>Bacteria</taxon>
        <taxon>Bacillati</taxon>
        <taxon>Bacillota</taxon>
        <taxon>Bacilli</taxon>
        <taxon>Bacillales</taxon>
        <taxon>Paenibacillaceae</taxon>
        <taxon>Paenibacillus</taxon>
    </lineage>
</organism>
<comment type="similarity">
    <text evidence="1 2">Belongs to the pirin family.</text>
</comment>
<dbReference type="InterPro" id="IPR014710">
    <property type="entry name" value="RmlC-like_jellyroll"/>
</dbReference>
<accession>A0A4R4EDM4</accession>
<name>A0A4R4EDM4_9BACL</name>
<proteinExistence type="inferred from homology"/>
<keyword evidence="5" id="KW-1185">Reference proteome</keyword>
<dbReference type="PANTHER" id="PTHR43212">
    <property type="entry name" value="QUERCETIN 2,3-DIOXYGENASE"/>
    <property type="match status" value="1"/>
</dbReference>
<dbReference type="PANTHER" id="PTHR43212:SF3">
    <property type="entry name" value="QUERCETIN 2,3-DIOXYGENASE"/>
    <property type="match status" value="1"/>
</dbReference>
<dbReference type="OrthoDB" id="321327at2"/>
<dbReference type="AlphaFoldDB" id="A0A4R4EDM4"/>
<evidence type="ECO:0000256" key="1">
    <source>
        <dbReference type="ARBA" id="ARBA00008416"/>
    </source>
</evidence>
<protein>
    <submittedName>
        <fullName evidence="4">Pirin</fullName>
    </submittedName>
</protein>
<evidence type="ECO:0000313" key="5">
    <source>
        <dbReference type="Proteomes" id="UP000295418"/>
    </source>
</evidence>
<dbReference type="InterPro" id="IPR011051">
    <property type="entry name" value="RmlC_Cupin_sf"/>
</dbReference>
<dbReference type="InterPro" id="IPR012093">
    <property type="entry name" value="Pirin"/>
</dbReference>
<dbReference type="InterPro" id="IPR003829">
    <property type="entry name" value="Pirin_N_dom"/>
</dbReference>
<reference evidence="4 5" key="1">
    <citation type="submission" date="2019-03" db="EMBL/GenBank/DDBJ databases">
        <authorList>
            <person name="Kim M.K.M."/>
        </authorList>
    </citation>
    <scope>NUCLEOTIDE SEQUENCE [LARGE SCALE GENOMIC DNA]</scope>
    <source>
        <strain evidence="4 5">18JY21-1</strain>
    </source>
</reference>
<sequence>MKINVYSVDQQATGSFDGGTITERKPIGFPREGSAVTRIGSLFYWAWAFAEQEGYIDSHPHQAFEILTYVVQGEAHHGDSLGTKSIVGKGGVQLIQAGSGVSHNERLVGPKAELFQIWFEPHIAEALKRPPAYSQYEHEQFTSKEQDGVLIKTVIGEDAPIQLVADAQMWDMHMNSGATYNHVLKPNRALAVLAVQGDSATMQDADKSVQFLEQDFVVVESDQAVEQNIRIQAGLNEGSRLILIEVPIQVDYPLYPKRR</sequence>